<proteinExistence type="predicted"/>
<name>A0A484KP67_9ASTE</name>
<sequence length="284" mass="30027">MGWGASVSDRGQGRGGRRTNLAFGGGVAGFCAAWGRTAGRESSGLGVAGGSFGSSFGSVWSREVGMQSRFSVPRPKHGIPRLRKLPFSELGDVLHDFERKLTLTDDAASTVVATAHATQRHPSTGPRPHIGSASGSSASFSRSSGNQRFSSGGSFKSSRRHDGSSPACHFCSIPGHDIKVCRKLARLLREHGMQTISSSAPAVHATTLPAGGMTQWMFDSGASHHTTPAPQHLQSFADYGGPDEIRLGNGQVAKVSRLYLAYGRACQRIRVCHLCDVLDVLGRA</sequence>
<reference evidence="2 3" key="1">
    <citation type="submission" date="2018-04" db="EMBL/GenBank/DDBJ databases">
        <authorList>
            <person name="Vogel A."/>
        </authorList>
    </citation>
    <scope>NUCLEOTIDE SEQUENCE [LARGE SCALE GENOMIC DNA]</scope>
</reference>
<feature type="compositionally biased region" description="Low complexity" evidence="1">
    <location>
        <begin position="131"/>
        <end position="156"/>
    </location>
</feature>
<dbReference type="OrthoDB" id="1304999at2759"/>
<protein>
    <submittedName>
        <fullName evidence="2">Uncharacterized protein</fullName>
    </submittedName>
</protein>
<keyword evidence="3" id="KW-1185">Reference proteome</keyword>
<evidence type="ECO:0000313" key="3">
    <source>
        <dbReference type="Proteomes" id="UP000595140"/>
    </source>
</evidence>
<organism evidence="2 3">
    <name type="scientific">Cuscuta campestris</name>
    <dbReference type="NCBI Taxonomy" id="132261"/>
    <lineage>
        <taxon>Eukaryota</taxon>
        <taxon>Viridiplantae</taxon>
        <taxon>Streptophyta</taxon>
        <taxon>Embryophyta</taxon>
        <taxon>Tracheophyta</taxon>
        <taxon>Spermatophyta</taxon>
        <taxon>Magnoliopsida</taxon>
        <taxon>eudicotyledons</taxon>
        <taxon>Gunneridae</taxon>
        <taxon>Pentapetalae</taxon>
        <taxon>asterids</taxon>
        <taxon>lamiids</taxon>
        <taxon>Solanales</taxon>
        <taxon>Convolvulaceae</taxon>
        <taxon>Cuscuteae</taxon>
        <taxon>Cuscuta</taxon>
        <taxon>Cuscuta subgen. Grammica</taxon>
        <taxon>Cuscuta sect. Cleistogrammica</taxon>
    </lineage>
</organism>
<gene>
    <name evidence="2" type="ORF">CCAM_LOCUS6725</name>
</gene>
<feature type="region of interest" description="Disordered" evidence="1">
    <location>
        <begin position="115"/>
        <end position="161"/>
    </location>
</feature>
<accession>A0A484KP67</accession>
<evidence type="ECO:0000313" key="2">
    <source>
        <dbReference type="EMBL" id="VFQ64949.1"/>
    </source>
</evidence>
<dbReference type="AlphaFoldDB" id="A0A484KP67"/>
<dbReference type="EMBL" id="OOIL02000450">
    <property type="protein sequence ID" value="VFQ64949.1"/>
    <property type="molecule type" value="Genomic_DNA"/>
</dbReference>
<dbReference type="Proteomes" id="UP000595140">
    <property type="component" value="Unassembled WGS sequence"/>
</dbReference>
<evidence type="ECO:0000256" key="1">
    <source>
        <dbReference type="SAM" id="MobiDB-lite"/>
    </source>
</evidence>